<dbReference type="UniPathway" id="UPA00275">
    <property type="reaction ID" value="UER00401"/>
</dbReference>
<keyword evidence="6 15" id="KW-0686">Riboflavin biosynthesis</keyword>
<dbReference type="EC" id="3.5.4.26" evidence="15"/>
<keyword evidence="7 15" id="KW-0479">Metal-binding</keyword>
<dbReference type="SUPFAM" id="SSF53597">
    <property type="entry name" value="Dihydrofolate reductase-like"/>
    <property type="match status" value="1"/>
</dbReference>
<comment type="function">
    <text evidence="1 15">Converts 2,5-diamino-6-(ribosylamino)-4(3h)-pyrimidinone 5'-phosphate into 5-amino-6-(ribosylamino)-2,4(1h,3h)-pyrimidinedione 5'-phosphate.</text>
</comment>
<dbReference type="PIRSF" id="PIRSF006769">
    <property type="entry name" value="RibD"/>
    <property type="match status" value="1"/>
</dbReference>
<gene>
    <name evidence="20" type="primary">ribD</name>
    <name evidence="20" type="ORF">BT1A1_2506</name>
</gene>
<dbReference type="PANTHER" id="PTHR38011:SF7">
    <property type="entry name" value="2,5-DIAMINO-6-RIBOSYLAMINO-4(3H)-PYRIMIDINONE 5'-PHOSPHATE REDUCTASE"/>
    <property type="match status" value="1"/>
</dbReference>
<comment type="similarity">
    <text evidence="5 15">In the C-terminal section; belongs to the HTP reductase family.</text>
</comment>
<evidence type="ECO:0000256" key="12">
    <source>
        <dbReference type="ARBA" id="ARBA00023268"/>
    </source>
</evidence>
<proteinExistence type="inferred from homology"/>
<feature type="binding site" evidence="18">
    <location>
        <position position="75"/>
    </location>
    <ligand>
        <name>Zn(2+)</name>
        <dbReference type="ChEBI" id="CHEBI:29105"/>
        <note>catalytic</note>
    </ligand>
</feature>
<dbReference type="EMBL" id="CCRF01000068">
    <property type="protein sequence ID" value="CEE02324.1"/>
    <property type="molecule type" value="Genomic_DNA"/>
</dbReference>
<evidence type="ECO:0000313" key="21">
    <source>
        <dbReference type="Proteomes" id="UP000040576"/>
    </source>
</evidence>
<keyword evidence="10 15" id="KW-0521">NADP</keyword>
<feature type="binding site" evidence="17">
    <location>
        <position position="207"/>
    </location>
    <ligand>
        <name>substrate</name>
    </ligand>
</feature>
<comment type="catalytic activity">
    <reaction evidence="14 15">
        <text>2,5-diamino-6-hydroxy-4-(5-phosphoribosylamino)-pyrimidine + H2O + H(+) = 5-amino-6-(5-phospho-D-ribosylamino)uracil + NH4(+)</text>
        <dbReference type="Rhea" id="RHEA:21868"/>
        <dbReference type="ChEBI" id="CHEBI:15377"/>
        <dbReference type="ChEBI" id="CHEBI:15378"/>
        <dbReference type="ChEBI" id="CHEBI:28938"/>
        <dbReference type="ChEBI" id="CHEBI:58453"/>
        <dbReference type="ChEBI" id="CHEBI:58614"/>
        <dbReference type="EC" id="3.5.4.26"/>
    </reaction>
</comment>
<keyword evidence="8 15" id="KW-0378">Hydrolase</keyword>
<evidence type="ECO:0000256" key="9">
    <source>
        <dbReference type="ARBA" id="ARBA00022833"/>
    </source>
</evidence>
<comment type="similarity">
    <text evidence="4 15">In the N-terminal section; belongs to the cytidine and deoxycytidylate deaminase family.</text>
</comment>
<evidence type="ECO:0000256" key="13">
    <source>
        <dbReference type="ARBA" id="ARBA00049861"/>
    </source>
</evidence>
<evidence type="ECO:0000313" key="20">
    <source>
        <dbReference type="EMBL" id="CEE02324.1"/>
    </source>
</evidence>
<feature type="binding site" evidence="17">
    <location>
        <position position="170"/>
    </location>
    <ligand>
        <name>NADP(+)</name>
        <dbReference type="ChEBI" id="CHEBI:58349"/>
    </ligand>
</feature>
<evidence type="ECO:0000256" key="10">
    <source>
        <dbReference type="ARBA" id="ARBA00022857"/>
    </source>
</evidence>
<dbReference type="InterPro" id="IPR002734">
    <property type="entry name" value="RibDG_C"/>
</dbReference>
<keyword evidence="11 15" id="KW-0560">Oxidoreductase</keyword>
<keyword evidence="21" id="KW-1185">Reference proteome</keyword>
<feature type="binding site" evidence="17">
    <location>
        <position position="168"/>
    </location>
    <ligand>
        <name>substrate</name>
    </ligand>
</feature>
<keyword evidence="12" id="KW-0511">Multifunctional enzyme</keyword>
<feature type="binding site" evidence="17">
    <location>
        <position position="222"/>
    </location>
    <ligand>
        <name>NADP(+)</name>
        <dbReference type="ChEBI" id="CHEBI:58349"/>
    </ligand>
</feature>
<evidence type="ECO:0000256" key="3">
    <source>
        <dbReference type="ARBA" id="ARBA00004910"/>
    </source>
</evidence>
<evidence type="ECO:0000256" key="18">
    <source>
        <dbReference type="PIRSR" id="PIRSR006769-3"/>
    </source>
</evidence>
<feature type="binding site" evidence="18">
    <location>
        <position position="50"/>
    </location>
    <ligand>
        <name>Zn(2+)</name>
        <dbReference type="ChEBI" id="CHEBI:29105"/>
        <note>catalytic</note>
    </ligand>
</feature>
<evidence type="ECO:0000256" key="11">
    <source>
        <dbReference type="ARBA" id="ARBA00023002"/>
    </source>
</evidence>
<dbReference type="PANTHER" id="PTHR38011">
    <property type="entry name" value="DIHYDROFOLATE REDUCTASE FAMILY PROTEIN (AFU_ORTHOLOGUE AFUA_8G06820)"/>
    <property type="match status" value="1"/>
</dbReference>
<feature type="binding site" evidence="17">
    <location>
        <position position="204"/>
    </location>
    <ligand>
        <name>substrate</name>
    </ligand>
</feature>
<comment type="cofactor">
    <cofactor evidence="15 18">
        <name>Zn(2+)</name>
        <dbReference type="ChEBI" id="CHEBI:29105"/>
    </cofactor>
    <text evidence="15 18">Binds 1 zinc ion.</text>
</comment>
<feature type="active site" description="Proton donor" evidence="16">
    <location>
        <position position="52"/>
    </location>
</feature>
<keyword evidence="9 15" id="KW-0862">Zinc</keyword>
<evidence type="ECO:0000256" key="17">
    <source>
        <dbReference type="PIRSR" id="PIRSR006769-2"/>
    </source>
</evidence>
<dbReference type="Gene3D" id="3.40.140.10">
    <property type="entry name" value="Cytidine Deaminase, domain 2"/>
    <property type="match status" value="1"/>
</dbReference>
<feature type="binding site" evidence="17">
    <location>
        <position position="196"/>
    </location>
    <ligand>
        <name>NADP(+)</name>
        <dbReference type="ChEBI" id="CHEBI:58349"/>
    </ligand>
</feature>
<dbReference type="CDD" id="cd01284">
    <property type="entry name" value="Riboflavin_deaminase-reductase"/>
    <property type="match status" value="1"/>
</dbReference>
<evidence type="ECO:0000256" key="2">
    <source>
        <dbReference type="ARBA" id="ARBA00004882"/>
    </source>
</evidence>
<feature type="binding site" evidence="17">
    <location>
        <position position="154"/>
    </location>
    <ligand>
        <name>NADP(+)</name>
        <dbReference type="ChEBI" id="CHEBI:58349"/>
    </ligand>
</feature>
<dbReference type="GO" id="GO:0008703">
    <property type="term" value="F:5-amino-6-(5-phosphoribosylamino)uracil reductase activity"/>
    <property type="evidence" value="ECO:0007669"/>
    <property type="project" value="UniProtKB-EC"/>
</dbReference>
<dbReference type="InterPro" id="IPR002125">
    <property type="entry name" value="CMP_dCMP_dom"/>
</dbReference>
<dbReference type="NCBIfam" id="TIGR00227">
    <property type="entry name" value="ribD_Cterm"/>
    <property type="match status" value="1"/>
</dbReference>
<evidence type="ECO:0000256" key="4">
    <source>
        <dbReference type="ARBA" id="ARBA00005259"/>
    </source>
</evidence>
<dbReference type="Pfam" id="PF00383">
    <property type="entry name" value="dCMP_cyt_deam_1"/>
    <property type="match status" value="1"/>
</dbReference>
<dbReference type="PROSITE" id="PS51747">
    <property type="entry name" value="CYT_DCMP_DEAMINASES_2"/>
    <property type="match status" value="1"/>
</dbReference>
<dbReference type="FunFam" id="3.40.140.10:FF:000025">
    <property type="entry name" value="Riboflavin biosynthesis protein RibD"/>
    <property type="match status" value="1"/>
</dbReference>
<accession>A0A090KUF1</accession>
<dbReference type="InterPro" id="IPR024072">
    <property type="entry name" value="DHFR-like_dom_sf"/>
</dbReference>
<dbReference type="InterPro" id="IPR004794">
    <property type="entry name" value="Eubact_RibD"/>
</dbReference>
<evidence type="ECO:0000256" key="1">
    <source>
        <dbReference type="ARBA" id="ARBA00002151"/>
    </source>
</evidence>
<comment type="pathway">
    <text evidence="2 15">Cofactor biosynthesis; riboflavin biosynthesis; 5-amino-6-(D-ribitylamino)uracil from GTP: step 2/4.</text>
</comment>
<feature type="binding site" evidence="17">
    <location>
        <position position="291"/>
    </location>
    <ligand>
        <name>substrate</name>
    </ligand>
</feature>
<evidence type="ECO:0000256" key="5">
    <source>
        <dbReference type="ARBA" id="ARBA00007417"/>
    </source>
</evidence>
<feature type="binding site" evidence="18">
    <location>
        <position position="84"/>
    </location>
    <ligand>
        <name>Zn(2+)</name>
        <dbReference type="ChEBI" id="CHEBI:29105"/>
        <note>catalytic</note>
    </ligand>
</feature>
<evidence type="ECO:0000256" key="8">
    <source>
        <dbReference type="ARBA" id="ARBA00022801"/>
    </source>
</evidence>
<dbReference type="GO" id="GO:0050661">
    <property type="term" value="F:NADP binding"/>
    <property type="evidence" value="ECO:0007669"/>
    <property type="project" value="InterPro"/>
</dbReference>
<dbReference type="GO" id="GO:0009231">
    <property type="term" value="P:riboflavin biosynthetic process"/>
    <property type="evidence" value="ECO:0007669"/>
    <property type="project" value="UniProtKB-UniPathway"/>
</dbReference>
<sequence>MNDYEYMNLALSLARVTLGQTSPNPSVGAVLVKDGKLVGTGVHLKAGTPHAEVHAINEAGISAEGAIMYVTLEPCSHQGKTPPCTDLIIKTGIRKIFVATLDPNPLVAGKGVEKLTRAGIEVEVGLCKEEAKQLNEKFFHFIQTNTPFVTIKAGISLDGKIAAKSGDSKWITSPESRQDGHHLRHEHDGILVGINTILQDNPLLTTRRPRGGINPIRIVLDTKLKIPTSANVVQDRSARTIIFTGNQIDLEKKKELERFGVTIISQDRPILSLQQVLKTLGEQKMTSVLVEGGSEIHASFIKENAFQQIITYVAPKIIGGRDAFPFVGGVGSELVKLGKHLHFTEIKQLGPDIKITAKPLNREETDKCLPESLKN</sequence>
<dbReference type="Gene3D" id="3.40.430.10">
    <property type="entry name" value="Dihydrofolate Reductase, subunit A"/>
    <property type="match status" value="1"/>
</dbReference>
<dbReference type="GO" id="GO:0008835">
    <property type="term" value="F:diaminohydroxyphosphoribosylaminopyrimidine deaminase activity"/>
    <property type="evidence" value="ECO:0007669"/>
    <property type="project" value="UniProtKB-EC"/>
</dbReference>
<evidence type="ECO:0000256" key="7">
    <source>
        <dbReference type="ARBA" id="ARBA00022723"/>
    </source>
</evidence>
<dbReference type="AlphaFoldDB" id="A0A090KUF1"/>
<feature type="binding site" evidence="17">
    <location>
        <position position="200"/>
    </location>
    <ligand>
        <name>NADP(+)</name>
        <dbReference type="ChEBI" id="CHEBI:58349"/>
    </ligand>
</feature>
<evidence type="ECO:0000256" key="16">
    <source>
        <dbReference type="PIRSR" id="PIRSR006769-1"/>
    </source>
</evidence>
<dbReference type="GO" id="GO:0008270">
    <property type="term" value="F:zinc ion binding"/>
    <property type="evidence" value="ECO:0007669"/>
    <property type="project" value="InterPro"/>
</dbReference>
<evidence type="ECO:0000256" key="14">
    <source>
        <dbReference type="ARBA" id="ARBA00049886"/>
    </source>
</evidence>
<dbReference type="EC" id="1.1.1.193" evidence="15"/>
<evidence type="ECO:0000256" key="6">
    <source>
        <dbReference type="ARBA" id="ARBA00022619"/>
    </source>
</evidence>
<dbReference type="RefSeq" id="WP_034771707.1">
    <property type="nucleotide sequence ID" value="NZ_CCRF01000068.1"/>
</dbReference>
<evidence type="ECO:0000256" key="15">
    <source>
        <dbReference type="PIRNR" id="PIRNR006769"/>
    </source>
</evidence>
<dbReference type="InterPro" id="IPR016193">
    <property type="entry name" value="Cytidine_deaminase-like"/>
</dbReference>
<organism evidence="20 21">
    <name type="scientific">Caldibacillus thermoamylovorans</name>
    <dbReference type="NCBI Taxonomy" id="35841"/>
    <lineage>
        <taxon>Bacteria</taxon>
        <taxon>Bacillati</taxon>
        <taxon>Bacillota</taxon>
        <taxon>Bacilli</taxon>
        <taxon>Bacillales</taxon>
        <taxon>Bacillaceae</taxon>
        <taxon>Caldibacillus</taxon>
    </lineage>
</organism>
<evidence type="ECO:0000259" key="19">
    <source>
        <dbReference type="PROSITE" id="PS51747"/>
    </source>
</evidence>
<feature type="binding site" evidence="17">
    <location>
        <position position="184"/>
    </location>
    <ligand>
        <name>substrate</name>
    </ligand>
</feature>
<reference evidence="20 21" key="1">
    <citation type="submission" date="2014-07" db="EMBL/GenBank/DDBJ databases">
        <authorList>
            <person name="Wibberg Daniel"/>
        </authorList>
    </citation>
    <scope>NUCLEOTIDE SEQUENCE [LARGE SCALE GENOMIC DNA]</scope>
</reference>
<protein>
    <recommendedName>
        <fullName evidence="15">Riboflavin biosynthesis protein RibD</fullName>
    </recommendedName>
    <domain>
        <recommendedName>
            <fullName evidence="15">Diaminohydroxyphosphoribosylaminopyrimidine deaminase</fullName>
            <shortName evidence="15">DRAP deaminase</shortName>
            <ecNumber evidence="15">3.5.4.26</ecNumber>
        </recommendedName>
        <alternativeName>
            <fullName evidence="15">Riboflavin-specific deaminase</fullName>
        </alternativeName>
    </domain>
    <domain>
        <recommendedName>
            <fullName evidence="15">5-amino-6-(5-phosphoribosylamino)uracil reductase</fullName>
            <ecNumber evidence="15">1.1.1.193</ecNumber>
        </recommendedName>
        <alternativeName>
            <fullName evidence="15">HTP reductase</fullName>
        </alternativeName>
    </domain>
</protein>
<name>A0A090KUF1_9BACI</name>
<comment type="catalytic activity">
    <reaction evidence="13 15">
        <text>5-amino-6-(5-phospho-D-ribitylamino)uracil + NADP(+) = 5-amino-6-(5-phospho-D-ribosylamino)uracil + NADPH + H(+)</text>
        <dbReference type="Rhea" id="RHEA:17845"/>
        <dbReference type="ChEBI" id="CHEBI:15378"/>
        <dbReference type="ChEBI" id="CHEBI:57783"/>
        <dbReference type="ChEBI" id="CHEBI:58349"/>
        <dbReference type="ChEBI" id="CHEBI:58421"/>
        <dbReference type="ChEBI" id="CHEBI:58453"/>
        <dbReference type="EC" id="1.1.1.193"/>
    </reaction>
</comment>
<dbReference type="NCBIfam" id="TIGR00326">
    <property type="entry name" value="eubact_ribD"/>
    <property type="match status" value="1"/>
</dbReference>
<dbReference type="SUPFAM" id="SSF53927">
    <property type="entry name" value="Cytidine deaminase-like"/>
    <property type="match status" value="1"/>
</dbReference>
<dbReference type="InterPro" id="IPR016192">
    <property type="entry name" value="APOBEC/CMP_deaminase_Zn-bd"/>
</dbReference>
<feature type="binding site" evidence="17">
    <location>
        <begin position="293"/>
        <end position="299"/>
    </location>
    <ligand>
        <name>NADP(+)</name>
        <dbReference type="ChEBI" id="CHEBI:58349"/>
    </ligand>
</feature>
<dbReference type="Proteomes" id="UP000040576">
    <property type="component" value="Unassembled WGS sequence"/>
</dbReference>
<dbReference type="InterPro" id="IPR050765">
    <property type="entry name" value="Riboflavin_Biosynth_HTPR"/>
</dbReference>
<feature type="domain" description="CMP/dCMP-type deaminase" evidence="19">
    <location>
        <begin position="1"/>
        <end position="123"/>
    </location>
</feature>
<dbReference type="Pfam" id="PF01872">
    <property type="entry name" value="RibD_C"/>
    <property type="match status" value="1"/>
</dbReference>
<comment type="pathway">
    <text evidence="3 15">Cofactor biosynthesis; riboflavin biosynthesis; 5-amino-6-(D-ribitylamino)uracil from GTP: step 3/4.</text>
</comment>
<dbReference type="InterPro" id="IPR011549">
    <property type="entry name" value="RibD_C"/>
</dbReference>
<dbReference type="PROSITE" id="PS00903">
    <property type="entry name" value="CYT_DCMP_DEAMINASES_1"/>
    <property type="match status" value="1"/>
</dbReference>